<dbReference type="SMART" id="SM00829">
    <property type="entry name" value="PKS_ER"/>
    <property type="match status" value="1"/>
</dbReference>
<organism evidence="4 5">
    <name type="scientific">Streptomyces silvensis</name>
    <dbReference type="NCBI Taxonomy" id="1765722"/>
    <lineage>
        <taxon>Bacteria</taxon>
        <taxon>Bacillati</taxon>
        <taxon>Actinomycetota</taxon>
        <taxon>Actinomycetes</taxon>
        <taxon>Kitasatosporales</taxon>
        <taxon>Streptomycetaceae</taxon>
        <taxon>Streptomyces</taxon>
    </lineage>
</organism>
<dbReference type="InterPro" id="IPR013154">
    <property type="entry name" value="ADH-like_N"/>
</dbReference>
<dbReference type="AlphaFoldDB" id="A0A0W7X1R1"/>
<dbReference type="EMBL" id="LOCL01000036">
    <property type="protein sequence ID" value="KUF16805.1"/>
    <property type="molecule type" value="Genomic_DNA"/>
</dbReference>
<evidence type="ECO:0000313" key="5">
    <source>
        <dbReference type="Proteomes" id="UP000054804"/>
    </source>
</evidence>
<dbReference type="Proteomes" id="UP000054804">
    <property type="component" value="Unassembled WGS sequence"/>
</dbReference>
<dbReference type="PANTHER" id="PTHR48106">
    <property type="entry name" value="QUINONE OXIDOREDUCTASE PIG3-RELATED"/>
    <property type="match status" value="1"/>
</dbReference>
<dbReference type="RefSeq" id="WP_058849075.1">
    <property type="nucleotide sequence ID" value="NZ_LOCL01000036.1"/>
</dbReference>
<dbReference type="InterPro" id="IPR013149">
    <property type="entry name" value="ADH-like_C"/>
</dbReference>
<proteinExistence type="predicted"/>
<dbReference type="STRING" id="1765722.AT728_23105"/>
<dbReference type="GO" id="GO:0005829">
    <property type="term" value="C:cytosol"/>
    <property type="evidence" value="ECO:0007669"/>
    <property type="project" value="TreeGrafter"/>
</dbReference>
<dbReference type="InterPro" id="IPR002364">
    <property type="entry name" value="Quin_OxRdtase/zeta-crystal_CS"/>
</dbReference>
<feature type="domain" description="Enoyl reductase (ER)" evidence="3">
    <location>
        <begin position="18"/>
        <end position="330"/>
    </location>
</feature>
<dbReference type="GO" id="GO:0070402">
    <property type="term" value="F:NADPH binding"/>
    <property type="evidence" value="ECO:0007669"/>
    <property type="project" value="TreeGrafter"/>
</dbReference>
<evidence type="ECO:0000313" key="4">
    <source>
        <dbReference type="EMBL" id="KUF16805.1"/>
    </source>
</evidence>
<dbReference type="Pfam" id="PF08240">
    <property type="entry name" value="ADH_N"/>
    <property type="match status" value="1"/>
</dbReference>
<evidence type="ECO:0000256" key="1">
    <source>
        <dbReference type="ARBA" id="ARBA00022857"/>
    </source>
</evidence>
<dbReference type="Gene3D" id="3.40.50.720">
    <property type="entry name" value="NAD(P)-binding Rossmann-like Domain"/>
    <property type="match status" value="1"/>
</dbReference>
<dbReference type="InterPro" id="IPR036291">
    <property type="entry name" value="NAD(P)-bd_dom_sf"/>
</dbReference>
<dbReference type="InterPro" id="IPR047618">
    <property type="entry name" value="QOR-like"/>
</dbReference>
<dbReference type="FunFam" id="3.40.50.720:FF:000053">
    <property type="entry name" value="Quinone oxidoreductase 1"/>
    <property type="match status" value="1"/>
</dbReference>
<dbReference type="Gene3D" id="3.90.180.10">
    <property type="entry name" value="Medium-chain alcohol dehydrogenases, catalytic domain"/>
    <property type="match status" value="1"/>
</dbReference>
<sequence>MPKTPSTVIPAIEIRETGGPDVLLPVHKPAPGEPGAGEILVELAAAGVNFIDIYRREGRYPLPLPSVPGEEGSGTVLAAGPGVTRFAAGDRVAWTTVLGSYAGQVLVPEDKAVVVPDGMDLLTAAAALVQGMTAHYLVNDSFRAEAGQTVLVHAAAGGVGLLLTQFLKQRGVRVLGTVSSGTKERMARANGVDDVIRYDRCRDLAATVRGLTGGDGVHAVYDGVGAATFDAGLDCLRRRGTMVLFGGASGPVPPVDVMRLLRGGSLTLTRPYLEHFRATVEEFTRRAGEVFARIADGTLRITVGATYPLDRARDAHTDLAARRTTGKLLLVP</sequence>
<evidence type="ECO:0000259" key="3">
    <source>
        <dbReference type="SMART" id="SM00829"/>
    </source>
</evidence>
<dbReference type="CDD" id="cd05286">
    <property type="entry name" value="QOR2"/>
    <property type="match status" value="1"/>
</dbReference>
<dbReference type="InterPro" id="IPR020843">
    <property type="entry name" value="ER"/>
</dbReference>
<dbReference type="GO" id="GO:0008270">
    <property type="term" value="F:zinc ion binding"/>
    <property type="evidence" value="ECO:0007669"/>
    <property type="project" value="InterPro"/>
</dbReference>
<dbReference type="SUPFAM" id="SSF51735">
    <property type="entry name" value="NAD(P)-binding Rossmann-fold domains"/>
    <property type="match status" value="1"/>
</dbReference>
<dbReference type="PROSITE" id="PS01162">
    <property type="entry name" value="QOR_ZETA_CRYSTAL"/>
    <property type="match status" value="1"/>
</dbReference>
<dbReference type="InterPro" id="IPR011032">
    <property type="entry name" value="GroES-like_sf"/>
</dbReference>
<reference evidence="4 5" key="1">
    <citation type="submission" date="2015-12" db="EMBL/GenBank/DDBJ databases">
        <title>Draft genome sequence of Streptomyces silvensis ATCC 53525, a producer of novel hormone antagonists.</title>
        <authorList>
            <person name="Johnston C.W."/>
            <person name="Li Y."/>
            <person name="Magarvey N.A."/>
        </authorList>
    </citation>
    <scope>NUCLEOTIDE SEQUENCE [LARGE SCALE GENOMIC DNA]</scope>
    <source>
        <strain evidence="4 5">ATCC 53525</strain>
    </source>
</reference>
<evidence type="ECO:0000256" key="2">
    <source>
        <dbReference type="ARBA" id="ARBA00023002"/>
    </source>
</evidence>
<comment type="caution">
    <text evidence="4">The sequence shown here is derived from an EMBL/GenBank/DDBJ whole genome shotgun (WGS) entry which is preliminary data.</text>
</comment>
<accession>A0A0W7X1R1</accession>
<dbReference type="GO" id="GO:0003960">
    <property type="term" value="F:quinone reductase (NADPH) activity"/>
    <property type="evidence" value="ECO:0007669"/>
    <property type="project" value="InterPro"/>
</dbReference>
<dbReference type="PANTHER" id="PTHR48106:SF13">
    <property type="entry name" value="QUINONE OXIDOREDUCTASE-RELATED"/>
    <property type="match status" value="1"/>
</dbReference>
<keyword evidence="2" id="KW-0560">Oxidoreductase</keyword>
<gene>
    <name evidence="4" type="ORF">AT728_23105</name>
</gene>
<name>A0A0W7X1R1_9ACTN</name>
<keyword evidence="1" id="KW-0521">NADP</keyword>
<dbReference type="Pfam" id="PF00107">
    <property type="entry name" value="ADH_zinc_N"/>
    <property type="match status" value="1"/>
</dbReference>
<protein>
    <submittedName>
        <fullName evidence="4">NADPH:quinone reductase</fullName>
    </submittedName>
</protein>
<keyword evidence="5" id="KW-1185">Reference proteome</keyword>
<dbReference type="GO" id="GO:0035925">
    <property type="term" value="F:mRNA 3'-UTR AU-rich region binding"/>
    <property type="evidence" value="ECO:0007669"/>
    <property type="project" value="TreeGrafter"/>
</dbReference>
<dbReference type="SUPFAM" id="SSF50129">
    <property type="entry name" value="GroES-like"/>
    <property type="match status" value="1"/>
</dbReference>